<gene>
    <name evidence="1" type="ORF">LX32DRAFT_642466</name>
</gene>
<protein>
    <recommendedName>
        <fullName evidence="3">NACHT-NTPase and P-loop NTPases N-terminal domain-containing protein</fullName>
    </recommendedName>
</protein>
<dbReference type="Proteomes" id="UP001232148">
    <property type="component" value="Unassembled WGS sequence"/>
</dbReference>
<comment type="caution">
    <text evidence="1">The sequence shown here is derived from an EMBL/GenBank/DDBJ whole genome shotgun (WGS) entry which is preliminary data.</text>
</comment>
<accession>A0AAD9HCV1</accession>
<evidence type="ECO:0008006" key="3">
    <source>
        <dbReference type="Google" id="ProtNLM"/>
    </source>
</evidence>
<keyword evidence="2" id="KW-1185">Reference proteome</keyword>
<sequence length="289" mass="31693">MEAVGAVAACIDILTRSVVLLEHARKAWVRQKNGVSYLQGVIGDVKSILTILELLAAEPELRQDQVNKAAQQVAEKGRDLCNLIEDLKDKSQNGGGFQKFMDQLRHGPGEQLKLESLRGELSESKTTLILALQMAQVGLIRSMGKNDVIVNVEVVTKVDQRIQTTPGLEEGLRLVKLLQQRAWKDEKGKLHLTDHDLADLQKPPPYYKLAPLAPGQTRNVVQWNHVEGSTFFGGDLGRDGGDETAVHHRDELIVSNNVVKNGGLFFGGGTSAKNLVYISRHMNLPGTGV</sequence>
<dbReference type="AlphaFoldDB" id="A0AAD9HCV1"/>
<organism evidence="1 2">
    <name type="scientific">Colletotrichum zoysiae</name>
    <dbReference type="NCBI Taxonomy" id="1216348"/>
    <lineage>
        <taxon>Eukaryota</taxon>
        <taxon>Fungi</taxon>
        <taxon>Dikarya</taxon>
        <taxon>Ascomycota</taxon>
        <taxon>Pezizomycotina</taxon>
        <taxon>Sordariomycetes</taxon>
        <taxon>Hypocreomycetidae</taxon>
        <taxon>Glomerellales</taxon>
        <taxon>Glomerellaceae</taxon>
        <taxon>Colletotrichum</taxon>
        <taxon>Colletotrichum graminicola species complex</taxon>
    </lineage>
</organism>
<dbReference type="EMBL" id="MU842930">
    <property type="protein sequence ID" value="KAK2025749.1"/>
    <property type="molecule type" value="Genomic_DNA"/>
</dbReference>
<reference evidence="1" key="1">
    <citation type="submission" date="2021-06" db="EMBL/GenBank/DDBJ databases">
        <title>Comparative genomics, transcriptomics and evolutionary studies reveal genomic signatures of adaptation to plant cell wall in hemibiotrophic fungi.</title>
        <authorList>
            <consortium name="DOE Joint Genome Institute"/>
            <person name="Baroncelli R."/>
            <person name="Diaz J.F."/>
            <person name="Benocci T."/>
            <person name="Peng M."/>
            <person name="Battaglia E."/>
            <person name="Haridas S."/>
            <person name="Andreopoulos W."/>
            <person name="Labutti K."/>
            <person name="Pangilinan J."/>
            <person name="Floch G.L."/>
            <person name="Makela M.R."/>
            <person name="Henrissat B."/>
            <person name="Grigoriev I.V."/>
            <person name="Crouch J.A."/>
            <person name="De Vries R.P."/>
            <person name="Sukno S.A."/>
            <person name="Thon M.R."/>
        </authorList>
    </citation>
    <scope>NUCLEOTIDE SEQUENCE</scope>
    <source>
        <strain evidence="1">MAFF235873</strain>
    </source>
</reference>
<evidence type="ECO:0000313" key="2">
    <source>
        <dbReference type="Proteomes" id="UP001232148"/>
    </source>
</evidence>
<evidence type="ECO:0000313" key="1">
    <source>
        <dbReference type="EMBL" id="KAK2025749.1"/>
    </source>
</evidence>
<name>A0AAD9HCV1_9PEZI</name>
<proteinExistence type="predicted"/>